<proteinExistence type="inferred from homology"/>
<feature type="domain" description="tRNA nucleotidyltransferase/poly(A) polymerase RNA and SrmB- binding" evidence="11">
    <location>
        <begin position="179"/>
        <end position="231"/>
    </location>
</feature>
<dbReference type="InterPro" id="IPR043519">
    <property type="entry name" value="NT_sf"/>
</dbReference>
<comment type="cofactor">
    <cofactor evidence="1">
        <name>Mg(2+)</name>
        <dbReference type="ChEBI" id="CHEBI:18420"/>
    </cofactor>
</comment>
<evidence type="ECO:0000313" key="14">
    <source>
        <dbReference type="Proteomes" id="UP000297900"/>
    </source>
</evidence>
<evidence type="ECO:0000256" key="4">
    <source>
        <dbReference type="ARBA" id="ARBA00022695"/>
    </source>
</evidence>
<dbReference type="Gene3D" id="3.30.460.10">
    <property type="entry name" value="Beta Polymerase, domain 2"/>
    <property type="match status" value="1"/>
</dbReference>
<dbReference type="InterPro" id="IPR032810">
    <property type="entry name" value="CCA-adding_enz_C"/>
</dbReference>
<evidence type="ECO:0000256" key="2">
    <source>
        <dbReference type="ARBA" id="ARBA00022679"/>
    </source>
</evidence>
<keyword evidence="4 13" id="KW-0548">Nucleotidyltransferase</keyword>
<keyword evidence="8 9" id="KW-0694">RNA-binding</keyword>
<dbReference type="GO" id="GO:0004810">
    <property type="term" value="F:CCA tRNA nucleotidyltransferase activity"/>
    <property type="evidence" value="ECO:0007669"/>
    <property type="project" value="UniProtKB-EC"/>
</dbReference>
<dbReference type="Pfam" id="PF13735">
    <property type="entry name" value="tRNA_NucTran2_2"/>
    <property type="match status" value="1"/>
</dbReference>
<evidence type="ECO:0000256" key="1">
    <source>
        <dbReference type="ARBA" id="ARBA00001946"/>
    </source>
</evidence>
<dbReference type="Proteomes" id="UP000297900">
    <property type="component" value="Unassembled WGS sequence"/>
</dbReference>
<comment type="caution">
    <text evidence="13">The sequence shown here is derived from an EMBL/GenBank/DDBJ whole genome shotgun (WGS) entry which is preliminary data.</text>
</comment>
<dbReference type="PANTHER" id="PTHR46173">
    <property type="entry name" value="CCA TRNA NUCLEOTIDYLTRANSFERASE 1, MITOCHONDRIAL"/>
    <property type="match status" value="1"/>
</dbReference>
<dbReference type="OrthoDB" id="9805698at2"/>
<accession>A0A4Y8M5I7</accession>
<sequence length="438" mass="48655">MMDTVKSQDDNIWAEGMNIIGRLEQSGYRAYLVGGCVRDRMLGRSLHDIDIATSATPEEVMALFSRTLPTGLKHGTVTVMENGRSFEITTFRQETGYTDARRPDQISFVLDVREDLARRDFTFNAMAIGVDGEIVDPFGGQDALRAGVVDCVGDASERFGEDALRMLRAIRFAAEFEFVLLPDVWQSIVKHRSKLKQVALERVSAEWDKMMAGSGPEQACHYLFKSGLLVNVKEPLPDSFQQAAERYRFNELPWEWDVWGTAATDEGTMGNMLQLPLISDADLRWAALIAGIGMSEEDCTALCRTLRISGRRAARIAGVAGFNEKLGYYDDHSLRVGWIRTVLAYGRSIAEDWLTVNEVCDPDSSAKEKTLWLNELSVTSVQELAVKGDELCSYLGRSPGPWIAALLQQLLEEVALGGIPNDKGSLLWAAKESIGNQR</sequence>
<dbReference type="GO" id="GO:0008033">
    <property type="term" value="P:tRNA processing"/>
    <property type="evidence" value="ECO:0007669"/>
    <property type="project" value="UniProtKB-KW"/>
</dbReference>
<keyword evidence="14" id="KW-1185">Reference proteome</keyword>
<dbReference type="EC" id="2.7.7.72" evidence="13"/>
<dbReference type="GO" id="GO:0046872">
    <property type="term" value="F:metal ion binding"/>
    <property type="evidence" value="ECO:0007669"/>
    <property type="project" value="UniProtKB-KW"/>
</dbReference>
<dbReference type="Gene3D" id="1.10.246.80">
    <property type="match status" value="1"/>
</dbReference>
<keyword evidence="7" id="KW-0460">Magnesium</keyword>
<protein>
    <submittedName>
        <fullName evidence="13">CCA tRNA nucleotidyltransferase</fullName>
        <ecNumber evidence="13">2.7.7.72</ecNumber>
    </submittedName>
</protein>
<dbReference type="GO" id="GO:0000049">
    <property type="term" value="F:tRNA binding"/>
    <property type="evidence" value="ECO:0007669"/>
    <property type="project" value="TreeGrafter"/>
</dbReference>
<evidence type="ECO:0000256" key="8">
    <source>
        <dbReference type="ARBA" id="ARBA00022884"/>
    </source>
</evidence>
<dbReference type="Gene3D" id="1.10.3090.10">
    <property type="entry name" value="cca-adding enzyme, domain 2"/>
    <property type="match status" value="1"/>
</dbReference>
<dbReference type="Pfam" id="PF12627">
    <property type="entry name" value="PolyA_pol_RNAbd"/>
    <property type="match status" value="1"/>
</dbReference>
<dbReference type="InterPro" id="IPR050264">
    <property type="entry name" value="Bact_CCA-adding_enz_type3_sf"/>
</dbReference>
<dbReference type="NCBIfam" id="NF009814">
    <property type="entry name" value="PRK13299.1"/>
    <property type="match status" value="1"/>
</dbReference>
<evidence type="ECO:0000259" key="12">
    <source>
        <dbReference type="Pfam" id="PF13735"/>
    </source>
</evidence>
<dbReference type="SUPFAM" id="SSF81891">
    <property type="entry name" value="Poly A polymerase C-terminal region-like"/>
    <property type="match status" value="1"/>
</dbReference>
<dbReference type="Pfam" id="PF01743">
    <property type="entry name" value="PolyA_pol"/>
    <property type="match status" value="1"/>
</dbReference>
<dbReference type="EMBL" id="SOMN01000003">
    <property type="protein sequence ID" value="TFE30032.1"/>
    <property type="molecule type" value="Genomic_DNA"/>
</dbReference>
<evidence type="ECO:0000259" key="11">
    <source>
        <dbReference type="Pfam" id="PF12627"/>
    </source>
</evidence>
<feature type="domain" description="Poly A polymerase head" evidence="10">
    <location>
        <begin position="30"/>
        <end position="149"/>
    </location>
</feature>
<evidence type="ECO:0000256" key="5">
    <source>
        <dbReference type="ARBA" id="ARBA00022723"/>
    </source>
</evidence>
<dbReference type="InterPro" id="IPR032828">
    <property type="entry name" value="PolyA_RNA-bd"/>
</dbReference>
<keyword evidence="5" id="KW-0479">Metal-binding</keyword>
<dbReference type="PANTHER" id="PTHR46173:SF1">
    <property type="entry name" value="CCA TRNA NUCLEOTIDYLTRANSFERASE 1, MITOCHONDRIAL"/>
    <property type="match status" value="1"/>
</dbReference>
<keyword evidence="6" id="KW-0547">Nucleotide-binding</keyword>
<organism evidence="13 14">
    <name type="scientific">Cohnella luojiensis</name>
    <dbReference type="NCBI Taxonomy" id="652876"/>
    <lineage>
        <taxon>Bacteria</taxon>
        <taxon>Bacillati</taxon>
        <taxon>Bacillota</taxon>
        <taxon>Bacilli</taxon>
        <taxon>Bacillales</taxon>
        <taxon>Paenibacillaceae</taxon>
        <taxon>Cohnella</taxon>
    </lineage>
</organism>
<dbReference type="InterPro" id="IPR002646">
    <property type="entry name" value="PolA_pol_head_dom"/>
</dbReference>
<evidence type="ECO:0000256" key="7">
    <source>
        <dbReference type="ARBA" id="ARBA00022842"/>
    </source>
</evidence>
<dbReference type="GO" id="GO:0000166">
    <property type="term" value="F:nucleotide binding"/>
    <property type="evidence" value="ECO:0007669"/>
    <property type="project" value="UniProtKB-KW"/>
</dbReference>
<dbReference type="SUPFAM" id="SSF81301">
    <property type="entry name" value="Nucleotidyltransferase"/>
    <property type="match status" value="1"/>
</dbReference>
<feature type="domain" description="CCA-adding enzyme C-terminal" evidence="12">
    <location>
        <begin position="281"/>
        <end position="427"/>
    </location>
</feature>
<dbReference type="RefSeq" id="WP_135150945.1">
    <property type="nucleotide sequence ID" value="NZ_SOMN01000003.1"/>
</dbReference>
<evidence type="ECO:0000256" key="3">
    <source>
        <dbReference type="ARBA" id="ARBA00022694"/>
    </source>
</evidence>
<name>A0A4Y8M5I7_9BACL</name>
<evidence type="ECO:0000256" key="6">
    <source>
        <dbReference type="ARBA" id="ARBA00022741"/>
    </source>
</evidence>
<gene>
    <name evidence="13" type="ORF">E2980_04565</name>
</gene>
<dbReference type="AlphaFoldDB" id="A0A4Y8M5I7"/>
<reference evidence="13 14" key="1">
    <citation type="submission" date="2019-03" db="EMBL/GenBank/DDBJ databases">
        <title>Cohnella endophytica sp. nov., a novel endophytic bacterium isolated from bark of Sonneratia apetala.</title>
        <authorList>
            <person name="Tuo L."/>
        </authorList>
    </citation>
    <scope>NUCLEOTIDE SEQUENCE [LARGE SCALE GENOMIC DNA]</scope>
    <source>
        <strain evidence="13 14">CCTCC AB 208254</strain>
    </source>
</reference>
<evidence type="ECO:0000313" key="13">
    <source>
        <dbReference type="EMBL" id="TFE30032.1"/>
    </source>
</evidence>
<evidence type="ECO:0000259" key="10">
    <source>
        <dbReference type="Pfam" id="PF01743"/>
    </source>
</evidence>
<dbReference type="CDD" id="cd05398">
    <property type="entry name" value="NT_ClassII-CCAase"/>
    <property type="match status" value="1"/>
</dbReference>
<keyword evidence="3" id="KW-0819">tRNA processing</keyword>
<comment type="similarity">
    <text evidence="9">Belongs to the tRNA nucleotidyltransferase/poly(A) polymerase family.</text>
</comment>
<keyword evidence="2 9" id="KW-0808">Transferase</keyword>
<evidence type="ECO:0000256" key="9">
    <source>
        <dbReference type="RuleBase" id="RU003953"/>
    </source>
</evidence>